<organism evidence="13 14">
    <name type="scientific">Nitrospirillum viridazoti CBAmc</name>
    <dbReference type="NCBI Taxonomy" id="1441467"/>
    <lineage>
        <taxon>Bacteria</taxon>
        <taxon>Pseudomonadati</taxon>
        <taxon>Pseudomonadota</taxon>
        <taxon>Alphaproteobacteria</taxon>
        <taxon>Rhodospirillales</taxon>
        <taxon>Azospirillaceae</taxon>
        <taxon>Nitrospirillum</taxon>
        <taxon>Nitrospirillum viridazoti</taxon>
    </lineage>
</organism>
<feature type="domain" description="ABC transmembrane type-1" evidence="12">
    <location>
        <begin position="628"/>
        <end position="838"/>
    </location>
</feature>
<evidence type="ECO:0000256" key="6">
    <source>
        <dbReference type="ARBA" id="ARBA00022692"/>
    </source>
</evidence>
<name>A0A248JYT0_9PROT</name>
<dbReference type="EMBL" id="CP022112">
    <property type="protein sequence ID" value="ASG23862.1"/>
    <property type="molecule type" value="Genomic_DNA"/>
</dbReference>
<evidence type="ECO:0000256" key="5">
    <source>
        <dbReference type="ARBA" id="ARBA00022475"/>
    </source>
</evidence>
<feature type="transmembrane region" description="Helical" evidence="10">
    <location>
        <begin position="773"/>
        <end position="799"/>
    </location>
</feature>
<accession>A0A248JYT0</accession>
<dbReference type="CDD" id="cd08494">
    <property type="entry name" value="PBP2_NikA_DppA_OppA_like_6"/>
    <property type="match status" value="1"/>
</dbReference>
<dbReference type="InterPro" id="IPR045621">
    <property type="entry name" value="BPD_transp_1_N"/>
</dbReference>
<dbReference type="RefSeq" id="WP_088874327.1">
    <property type="nucleotide sequence ID" value="NZ_CP022112.1"/>
</dbReference>
<evidence type="ECO:0000313" key="14">
    <source>
        <dbReference type="Proteomes" id="UP000197153"/>
    </source>
</evidence>
<dbReference type="SUPFAM" id="SSF53850">
    <property type="entry name" value="Periplasmic binding protein-like II"/>
    <property type="match status" value="1"/>
</dbReference>
<feature type="transmembrane region" description="Helical" evidence="10">
    <location>
        <begin position="513"/>
        <end position="531"/>
    </location>
</feature>
<dbReference type="CDD" id="cd06261">
    <property type="entry name" value="TM_PBP2"/>
    <property type="match status" value="1"/>
</dbReference>
<evidence type="ECO:0000256" key="2">
    <source>
        <dbReference type="ARBA" id="ARBA00004651"/>
    </source>
</evidence>
<feature type="transmembrane region" description="Helical" evidence="10">
    <location>
        <begin position="543"/>
        <end position="563"/>
    </location>
</feature>
<dbReference type="Gene3D" id="3.40.190.10">
    <property type="entry name" value="Periplasmic binding protein-like II"/>
    <property type="match status" value="1"/>
</dbReference>
<evidence type="ECO:0000259" key="12">
    <source>
        <dbReference type="PROSITE" id="PS50928"/>
    </source>
</evidence>
<dbReference type="Pfam" id="PF00496">
    <property type="entry name" value="SBP_bac_5"/>
    <property type="match status" value="1"/>
</dbReference>
<gene>
    <name evidence="13" type="ORF">Y958_23145</name>
</gene>
<feature type="transmembrane region" description="Helical" evidence="10">
    <location>
        <begin position="676"/>
        <end position="699"/>
    </location>
</feature>
<dbReference type="Pfam" id="PF19300">
    <property type="entry name" value="BPD_transp_1_N"/>
    <property type="match status" value="1"/>
</dbReference>
<keyword evidence="7 11" id="KW-0732">Signal</keyword>
<dbReference type="SUPFAM" id="SSF161098">
    <property type="entry name" value="MetI-like"/>
    <property type="match status" value="1"/>
</dbReference>
<dbReference type="GO" id="GO:0005886">
    <property type="term" value="C:plasma membrane"/>
    <property type="evidence" value="ECO:0007669"/>
    <property type="project" value="UniProtKB-SubCell"/>
</dbReference>
<keyword evidence="6 10" id="KW-0812">Transmembrane</keyword>
<dbReference type="Gene3D" id="1.10.3720.10">
    <property type="entry name" value="MetI-like"/>
    <property type="match status" value="1"/>
</dbReference>
<dbReference type="GO" id="GO:0015833">
    <property type="term" value="P:peptide transport"/>
    <property type="evidence" value="ECO:0007669"/>
    <property type="project" value="TreeGrafter"/>
</dbReference>
<dbReference type="PANTHER" id="PTHR30290">
    <property type="entry name" value="PERIPLASMIC BINDING COMPONENT OF ABC TRANSPORTER"/>
    <property type="match status" value="1"/>
</dbReference>
<dbReference type="PANTHER" id="PTHR30290:SF38">
    <property type="entry name" value="D,D-DIPEPTIDE-BINDING PERIPLASMIC PROTEIN DDPA-RELATED"/>
    <property type="match status" value="1"/>
</dbReference>
<dbReference type="InterPro" id="IPR035906">
    <property type="entry name" value="MetI-like_sf"/>
</dbReference>
<dbReference type="Gene3D" id="3.10.105.10">
    <property type="entry name" value="Dipeptide-binding Protein, Domain 3"/>
    <property type="match status" value="1"/>
</dbReference>
<proteinExistence type="inferred from homology"/>
<evidence type="ECO:0000256" key="11">
    <source>
        <dbReference type="SAM" id="SignalP"/>
    </source>
</evidence>
<keyword evidence="8 10" id="KW-1133">Transmembrane helix</keyword>
<keyword evidence="5" id="KW-1003">Cell membrane</keyword>
<comment type="similarity">
    <text evidence="3">Belongs to the bacterial solute-binding protein 5 family.</text>
</comment>
<feature type="transmembrane region" description="Helical" evidence="10">
    <location>
        <begin position="819"/>
        <end position="845"/>
    </location>
</feature>
<dbReference type="KEGG" id="nao:Y958_23145"/>
<evidence type="ECO:0000256" key="8">
    <source>
        <dbReference type="ARBA" id="ARBA00022989"/>
    </source>
</evidence>
<dbReference type="GO" id="GO:1904680">
    <property type="term" value="F:peptide transmembrane transporter activity"/>
    <property type="evidence" value="ECO:0007669"/>
    <property type="project" value="TreeGrafter"/>
</dbReference>
<sequence>MAWTTFLTRLVKSAVMLAALAAAPAAWARDTITLGLQLEPPGLDPTAEASAAIPAVVFPTVFEGLVHLGVGGTVQPLLATDWTVAPDGLTYTFHLRPGVRFQDGTGFDAETVKFSLERAIAPGSTNPQKVALSHIDHVNVLDPLTAAIHLKAPYGSLLQVLGWPAAVMVSPASAAGNVTHPVGTGPYTVADWQRGNAVTLARNPAYWGPAPHLASVTYRFIADPAAATAALKAGDIQGFPAFPAPEAIAALKADPRYTVDVAPSEGETLLALNNRRPPFDNVLVRRALSHAVDRQAIIQGAMFGYGDPIGSHYPPQNAGYVDLTGLYPHDVAKAKALLAQAGYPHGFTATLRVLPLPYAKRAAEIIAAQLAEAGVTVVLQDVEWATWISQVYGGHDYDMTIVAHVEPMDYDIYGRDDYYFGYRNPAYKALLARLDATVDQAQRLAVLGDIQRTLADDAVNVFLFEYPYFGVWDAGLRDIWLPTPVQLVDLATARFDEAGADAAAAGGLSSAGALAWLLSLAVLGAVALAAAKAGPRYVAGRLAVLLLTLLAASLAIFLVLQVIPGDPARVMMGLSADPAALAVLRHQMGLDVPAPQRYLAWLAGLARGDFGLSYTYRVDVGRLMAERLAVTLPLTLYAVLLSTLLAVALGTLAALGAMRGRQGNVVDALLNGVAQLLIAVPNFWAGTVLALVFAAGLHWFAAGGFPGWGGGLLPALKALTLPAIALAAPQAGILARVLRGELVEQMGQDYVRTARAKGLSLSQALLRHALPNAFVPALTILGMQFSFLLAGGIIIENVFFLPGLGRLVFQAVAQRDLIVVQGVTVGLVFAVVVVTFLVDLANAAVDPRLTRGRRP</sequence>
<dbReference type="PROSITE" id="PS50928">
    <property type="entry name" value="ABC_TM1"/>
    <property type="match status" value="1"/>
</dbReference>
<dbReference type="InterPro" id="IPR000515">
    <property type="entry name" value="MetI-like"/>
</dbReference>
<keyword evidence="9 10" id="KW-0472">Membrane</keyword>
<reference evidence="13 14" key="1">
    <citation type="submission" date="2017-06" db="EMBL/GenBank/DDBJ databases">
        <title>Complete genome sequence of Nitrospirillum amazonense strain CBAmC, an endophytic nitrogen-fixing and plant growth-promoting bacterium, isolated from sugarcane.</title>
        <authorList>
            <person name="Schwab S."/>
            <person name="dos Santos Teixeira K.R."/>
            <person name="Simoes Araujo J.L."/>
            <person name="Soares Vidal M."/>
            <person name="Borges de Freitas H.R."/>
            <person name="Rivello Crivelaro A.L."/>
            <person name="Bueno de Camargo Nunes A."/>
            <person name="dos Santos C.M."/>
            <person name="Palmeira da Silva Rosa D."/>
            <person name="da Silva Padilha D."/>
            <person name="da Silva E."/>
            <person name="Araujo Terra L."/>
            <person name="Soares Mendes V."/>
            <person name="Farinelli L."/>
            <person name="Magalhaes Cruz L."/>
            <person name="Baldani J.I."/>
        </authorList>
    </citation>
    <scope>NUCLEOTIDE SEQUENCE [LARGE SCALE GENOMIC DNA]</scope>
    <source>
        <strain evidence="13 14">CBAmC</strain>
    </source>
</reference>
<feature type="signal peptide" evidence="11">
    <location>
        <begin position="1"/>
        <end position="28"/>
    </location>
</feature>
<evidence type="ECO:0000313" key="13">
    <source>
        <dbReference type="EMBL" id="ASG23862.1"/>
    </source>
</evidence>
<keyword evidence="14" id="KW-1185">Reference proteome</keyword>
<evidence type="ECO:0000256" key="10">
    <source>
        <dbReference type="RuleBase" id="RU363032"/>
    </source>
</evidence>
<feature type="chain" id="PRO_5012580352" evidence="11">
    <location>
        <begin position="29"/>
        <end position="855"/>
    </location>
</feature>
<dbReference type="AlphaFoldDB" id="A0A248JYT0"/>
<evidence type="ECO:0000256" key="7">
    <source>
        <dbReference type="ARBA" id="ARBA00022729"/>
    </source>
</evidence>
<evidence type="ECO:0000256" key="4">
    <source>
        <dbReference type="ARBA" id="ARBA00022448"/>
    </source>
</evidence>
<evidence type="ECO:0000256" key="1">
    <source>
        <dbReference type="ARBA" id="ARBA00004418"/>
    </source>
</evidence>
<dbReference type="InterPro" id="IPR039424">
    <property type="entry name" value="SBP_5"/>
</dbReference>
<feature type="transmembrane region" description="Helical" evidence="10">
    <location>
        <begin position="719"/>
        <end position="738"/>
    </location>
</feature>
<evidence type="ECO:0000256" key="9">
    <source>
        <dbReference type="ARBA" id="ARBA00023136"/>
    </source>
</evidence>
<comment type="similarity">
    <text evidence="10">Belongs to the binding-protein-dependent transport system permease family.</text>
</comment>
<evidence type="ECO:0000256" key="3">
    <source>
        <dbReference type="ARBA" id="ARBA00005695"/>
    </source>
</evidence>
<dbReference type="InterPro" id="IPR000914">
    <property type="entry name" value="SBP_5_dom"/>
</dbReference>
<feature type="transmembrane region" description="Helical" evidence="10">
    <location>
        <begin position="634"/>
        <end position="655"/>
    </location>
</feature>
<protein>
    <submittedName>
        <fullName evidence="13">ABC transporter substrate-binding protein</fullName>
    </submittedName>
</protein>
<comment type="subcellular location">
    <subcellularLocation>
        <location evidence="2 10">Cell membrane</location>
        <topology evidence="2 10">Multi-pass membrane protein</topology>
    </subcellularLocation>
    <subcellularLocation>
        <location evidence="1">Periplasm</location>
    </subcellularLocation>
</comment>
<dbReference type="Proteomes" id="UP000197153">
    <property type="component" value="Chromosome 3"/>
</dbReference>
<dbReference type="Pfam" id="PF00528">
    <property type="entry name" value="BPD_transp_1"/>
    <property type="match status" value="1"/>
</dbReference>
<keyword evidence="4 10" id="KW-0813">Transport</keyword>